<accession>A0ABS4TG52</accession>
<reference evidence="2 3" key="1">
    <citation type="submission" date="2021-03" db="EMBL/GenBank/DDBJ databases">
        <title>Sequencing the genomes of 1000 actinobacteria strains.</title>
        <authorList>
            <person name="Klenk H.-P."/>
        </authorList>
    </citation>
    <scope>NUCLEOTIDE SEQUENCE [LARGE SCALE GENOMIC DNA]</scope>
    <source>
        <strain evidence="2 3">DSM 46670</strain>
    </source>
</reference>
<dbReference type="InterPro" id="IPR012296">
    <property type="entry name" value="Nuclease_put_TT1808"/>
</dbReference>
<gene>
    <name evidence="2" type="ORF">JOF56_003788</name>
</gene>
<dbReference type="RefSeq" id="WP_307855151.1">
    <property type="nucleotide sequence ID" value="NZ_JAGINW010000001.1"/>
</dbReference>
<keyword evidence="2" id="KW-0378">Hydrolase</keyword>
<keyword evidence="2" id="KW-0255">Endonuclease</keyword>
<dbReference type="InterPro" id="IPR011335">
    <property type="entry name" value="Restrct_endonuc-II-like"/>
</dbReference>
<keyword evidence="3" id="KW-1185">Reference proteome</keyword>
<proteinExistence type="predicted"/>
<comment type="caution">
    <text evidence="2">The sequence shown here is derived from an EMBL/GenBank/DDBJ whole genome shotgun (WGS) entry which is preliminary data.</text>
</comment>
<name>A0ABS4TG52_9PSEU</name>
<protein>
    <submittedName>
        <fullName evidence="2">Uma2 family endonuclease</fullName>
    </submittedName>
</protein>
<feature type="domain" description="Putative restriction endonuclease" evidence="1">
    <location>
        <begin position="15"/>
        <end position="163"/>
    </location>
</feature>
<sequence length="185" mass="20487">MGAVMWPDHLLSLADWEALPEDNSRHFELVEGVLQVSPHPVWNHQRAITKLLGRLDSQLPQDLVVQPEFELVLSDSFPPTIRVPDLLVVPEAVGRTNPPRVRAEDVLLVVEVVSPGSRKIDRVHKLNEYAEAGIPDYWIVDLDPPVSVTAFQLIDGDYELNAETDGVLSVTTPAPLNIDLGKLLA</sequence>
<dbReference type="Gene3D" id="3.90.1570.10">
    <property type="entry name" value="tt1808, chain A"/>
    <property type="match status" value="1"/>
</dbReference>
<evidence type="ECO:0000313" key="3">
    <source>
        <dbReference type="Proteomes" id="UP001519332"/>
    </source>
</evidence>
<evidence type="ECO:0000313" key="2">
    <source>
        <dbReference type="EMBL" id="MBP2323403.1"/>
    </source>
</evidence>
<dbReference type="CDD" id="cd06260">
    <property type="entry name" value="DUF820-like"/>
    <property type="match status" value="1"/>
</dbReference>
<keyword evidence="2" id="KW-0540">Nuclease</keyword>
<dbReference type="PANTHER" id="PTHR35400">
    <property type="entry name" value="SLR1083 PROTEIN"/>
    <property type="match status" value="1"/>
</dbReference>
<organism evidence="2 3">
    <name type="scientific">Kibdelosporangium banguiense</name>
    <dbReference type="NCBI Taxonomy" id="1365924"/>
    <lineage>
        <taxon>Bacteria</taxon>
        <taxon>Bacillati</taxon>
        <taxon>Actinomycetota</taxon>
        <taxon>Actinomycetes</taxon>
        <taxon>Pseudonocardiales</taxon>
        <taxon>Pseudonocardiaceae</taxon>
        <taxon>Kibdelosporangium</taxon>
    </lineage>
</organism>
<dbReference type="PANTHER" id="PTHR35400:SF3">
    <property type="entry name" value="SLL1072 PROTEIN"/>
    <property type="match status" value="1"/>
</dbReference>
<dbReference type="Pfam" id="PF05685">
    <property type="entry name" value="Uma2"/>
    <property type="match status" value="1"/>
</dbReference>
<dbReference type="InterPro" id="IPR008538">
    <property type="entry name" value="Uma2"/>
</dbReference>
<evidence type="ECO:0000259" key="1">
    <source>
        <dbReference type="Pfam" id="PF05685"/>
    </source>
</evidence>
<dbReference type="Proteomes" id="UP001519332">
    <property type="component" value="Unassembled WGS sequence"/>
</dbReference>
<dbReference type="SUPFAM" id="SSF52980">
    <property type="entry name" value="Restriction endonuclease-like"/>
    <property type="match status" value="1"/>
</dbReference>
<dbReference type="GO" id="GO:0004519">
    <property type="term" value="F:endonuclease activity"/>
    <property type="evidence" value="ECO:0007669"/>
    <property type="project" value="UniProtKB-KW"/>
</dbReference>
<dbReference type="EMBL" id="JAGINW010000001">
    <property type="protein sequence ID" value="MBP2323403.1"/>
    <property type="molecule type" value="Genomic_DNA"/>
</dbReference>